<dbReference type="RefSeq" id="WP_101767620.1">
    <property type="nucleotide sequence ID" value="NZ_BPPU01000003.1"/>
</dbReference>
<evidence type="ECO:0000313" key="4">
    <source>
        <dbReference type="EMBL" id="PLC59419.1"/>
    </source>
</evidence>
<evidence type="ECO:0000256" key="1">
    <source>
        <dbReference type="ARBA" id="ARBA00023125"/>
    </source>
</evidence>
<keyword evidence="1 2" id="KW-0238">DNA-binding</keyword>
<dbReference type="InterPro" id="IPR012340">
    <property type="entry name" value="NA-bd_OB-fold"/>
</dbReference>
<feature type="region of interest" description="Disordered" evidence="3">
    <location>
        <begin position="226"/>
        <end position="320"/>
    </location>
</feature>
<feature type="compositionally biased region" description="Low complexity" evidence="3">
    <location>
        <begin position="226"/>
        <end position="259"/>
    </location>
</feature>
<proteinExistence type="predicted"/>
<dbReference type="Gene3D" id="2.40.50.140">
    <property type="entry name" value="Nucleic acid-binding proteins"/>
    <property type="match status" value="1"/>
</dbReference>
<evidence type="ECO:0000313" key="5">
    <source>
        <dbReference type="Proteomes" id="UP000234420"/>
    </source>
</evidence>
<dbReference type="PROSITE" id="PS50935">
    <property type="entry name" value="SSB"/>
    <property type="match status" value="1"/>
</dbReference>
<sequence>MIKFNCNTITFGGTLGKDLEVKDGTNGSKPFGFVSCVQTTSWSNNQGGFNERATWMTLKFNDSMIQKIDRNGGFFKGDEVIVEGYLVQRKGTNNNTIIEIQVQNVIAHLPKAIRDLAKQSGYNAPAQPVYPAQPVQQQQQYSQPVQQQQQYSQPVQQQQPQCSQPVQQQFIQQQQFVPQQPVQQQQQQYSQPVQQQQPQYSQPVQQQQQQYSQPVQQQQQQYSQPVQQQQTQYNSQPVQQQQQQYSQPENNQQQQYSQPTTNVQSEQPTPTAAETINQDAPEQGHPRQSSAQVVSIQVDKPQQPVDDWFNTDFYGGSRSL</sequence>
<dbReference type="GeneID" id="69966076"/>
<evidence type="ECO:0000256" key="3">
    <source>
        <dbReference type="SAM" id="MobiDB-lite"/>
    </source>
</evidence>
<dbReference type="SUPFAM" id="SSF50249">
    <property type="entry name" value="Nucleic acid-binding proteins"/>
    <property type="match status" value="1"/>
</dbReference>
<gene>
    <name evidence="4" type="ORF">CIK00_03875</name>
</gene>
<dbReference type="EMBL" id="NPIB01000002">
    <property type="protein sequence ID" value="PLC59419.1"/>
    <property type="molecule type" value="Genomic_DNA"/>
</dbReference>
<name>A0A2N4UWR0_9GAMM</name>
<dbReference type="AlphaFoldDB" id="A0A2N4UWR0"/>
<dbReference type="GO" id="GO:0003697">
    <property type="term" value="F:single-stranded DNA binding"/>
    <property type="evidence" value="ECO:0007669"/>
    <property type="project" value="InterPro"/>
</dbReference>
<reference evidence="4 5" key="1">
    <citation type="journal article" date="2018" name="Syst. Appl. Microbiol.">
        <title>Photobacterium carnosum sp. nov., isolated from spoiled modified atmosphere packaged poultry meat.</title>
        <authorList>
            <person name="Hilgarth M."/>
            <person name="Fuertes S."/>
            <person name="Ehrmann M."/>
            <person name="Vogel R.F."/>
        </authorList>
    </citation>
    <scope>NUCLEOTIDE SEQUENCE [LARGE SCALE GENOMIC DNA]</scope>
    <source>
        <strain evidence="4 5">TMW 2.2021</strain>
    </source>
</reference>
<protein>
    <recommendedName>
        <fullName evidence="6">Single-stranded DNA-binding protein</fullName>
    </recommendedName>
</protein>
<dbReference type="Proteomes" id="UP000234420">
    <property type="component" value="Unassembled WGS sequence"/>
</dbReference>
<evidence type="ECO:0008006" key="6">
    <source>
        <dbReference type="Google" id="ProtNLM"/>
    </source>
</evidence>
<organism evidence="4 5">
    <name type="scientific">Photobacterium carnosum</name>
    <dbReference type="NCBI Taxonomy" id="2023717"/>
    <lineage>
        <taxon>Bacteria</taxon>
        <taxon>Pseudomonadati</taxon>
        <taxon>Pseudomonadota</taxon>
        <taxon>Gammaproteobacteria</taxon>
        <taxon>Vibrionales</taxon>
        <taxon>Vibrionaceae</taxon>
        <taxon>Photobacterium</taxon>
    </lineage>
</organism>
<dbReference type="InterPro" id="IPR000424">
    <property type="entry name" value="Primosome_PriB/ssb"/>
</dbReference>
<feature type="compositionally biased region" description="Polar residues" evidence="3">
    <location>
        <begin position="260"/>
        <end position="295"/>
    </location>
</feature>
<dbReference type="Pfam" id="PF00436">
    <property type="entry name" value="SSB"/>
    <property type="match status" value="1"/>
</dbReference>
<keyword evidence="5" id="KW-1185">Reference proteome</keyword>
<accession>A0A2N4UWR0</accession>
<comment type="caution">
    <text evidence="4">The sequence shown here is derived from an EMBL/GenBank/DDBJ whole genome shotgun (WGS) entry which is preliminary data.</text>
</comment>
<evidence type="ECO:0000256" key="2">
    <source>
        <dbReference type="PROSITE-ProRule" id="PRU00252"/>
    </source>
</evidence>